<evidence type="ECO:0000313" key="3">
    <source>
        <dbReference type="EMBL" id="QHU32864.1"/>
    </source>
</evidence>
<evidence type="ECO:0000259" key="2">
    <source>
        <dbReference type="PROSITE" id="PS50157"/>
    </source>
</evidence>
<accession>A0A6C0LTI3</accession>
<protein>
    <recommendedName>
        <fullName evidence="2">C2H2-type domain-containing protein</fullName>
    </recommendedName>
</protein>
<feature type="compositionally biased region" description="Basic and acidic residues" evidence="1">
    <location>
        <begin position="290"/>
        <end position="306"/>
    </location>
</feature>
<feature type="domain" description="C2H2-type" evidence="2">
    <location>
        <begin position="3"/>
        <end position="31"/>
    </location>
</feature>
<name>A0A6C0LTI3_9ZZZZ</name>
<reference evidence="3" key="1">
    <citation type="journal article" date="2020" name="Nature">
        <title>Giant virus diversity and host interactions through global metagenomics.</title>
        <authorList>
            <person name="Schulz F."/>
            <person name="Roux S."/>
            <person name="Paez-Espino D."/>
            <person name="Jungbluth S."/>
            <person name="Walsh D.A."/>
            <person name="Denef V.J."/>
            <person name="McMahon K.D."/>
            <person name="Konstantinidis K.T."/>
            <person name="Eloe-Fadrosh E.A."/>
            <person name="Kyrpides N.C."/>
            <person name="Woyke T."/>
        </authorList>
    </citation>
    <scope>NUCLEOTIDE SEQUENCE</scope>
    <source>
        <strain evidence="3">GVMAG-S-1014582-52</strain>
    </source>
</reference>
<dbReference type="InterPro" id="IPR013087">
    <property type="entry name" value="Znf_C2H2_type"/>
</dbReference>
<feature type="compositionally biased region" description="Acidic residues" evidence="1">
    <location>
        <begin position="307"/>
        <end position="316"/>
    </location>
</feature>
<organism evidence="3">
    <name type="scientific">viral metagenome</name>
    <dbReference type="NCBI Taxonomy" id="1070528"/>
    <lineage>
        <taxon>unclassified sequences</taxon>
        <taxon>metagenomes</taxon>
        <taxon>organismal metagenomes</taxon>
    </lineage>
</organism>
<feature type="region of interest" description="Disordered" evidence="1">
    <location>
        <begin position="265"/>
        <end position="316"/>
    </location>
</feature>
<dbReference type="Pfam" id="PF00096">
    <property type="entry name" value="zf-C2H2"/>
    <property type="match status" value="2"/>
</dbReference>
<dbReference type="Gene3D" id="3.30.160.60">
    <property type="entry name" value="Classic Zinc Finger"/>
    <property type="match status" value="1"/>
</dbReference>
<feature type="compositionally biased region" description="Basic residues" evidence="1">
    <location>
        <begin position="265"/>
        <end position="276"/>
    </location>
</feature>
<feature type="domain" description="C2H2-type" evidence="2">
    <location>
        <begin position="34"/>
        <end position="64"/>
    </location>
</feature>
<dbReference type="SUPFAM" id="SSF57667">
    <property type="entry name" value="beta-beta-alpha zinc fingers"/>
    <property type="match status" value="1"/>
</dbReference>
<dbReference type="AlphaFoldDB" id="A0A6C0LTI3"/>
<feature type="compositionally biased region" description="Low complexity" evidence="1">
    <location>
        <begin position="277"/>
        <end position="289"/>
    </location>
</feature>
<dbReference type="PROSITE" id="PS50157">
    <property type="entry name" value="ZINC_FINGER_C2H2_2"/>
    <property type="match status" value="2"/>
</dbReference>
<sequence>MSESCYKCNKKFANKRNLNRHKNNCNVENKNIEYKCDECNKLFTRKDSLNKHHKLGRCKNSKKIKNNVNINTKGNLNMTSSIVNSKKSNIYNINLMVFAKDGIKNISPKDLAKILKSDSNIFESIISNVNLNPNKPEHHNVYYADTKSTYGEVYENKKWVRKKIDEILNTLLDSKIEDLNEILNDMNDFLNKKTRNKIKESIENIDYSKPGARKKLISYLKPLLYSHKDVIIKTRKLTKEQEEEYFKKEQKKAELEEELNLQYAKKHKNDNKKYKNKIISNSTDNSNNESDNKSDSDSEFDNKSDSESDSESSDDI</sequence>
<evidence type="ECO:0000256" key="1">
    <source>
        <dbReference type="SAM" id="MobiDB-lite"/>
    </source>
</evidence>
<proteinExistence type="predicted"/>
<dbReference type="InterPro" id="IPR036236">
    <property type="entry name" value="Znf_C2H2_sf"/>
</dbReference>
<dbReference type="EMBL" id="MN740556">
    <property type="protein sequence ID" value="QHU32864.1"/>
    <property type="molecule type" value="Genomic_DNA"/>
</dbReference>